<name>A0A160TLA3_9ZZZZ</name>
<proteinExistence type="predicted"/>
<dbReference type="EMBL" id="CZQE01000316">
    <property type="protein sequence ID" value="CUS45935.1"/>
    <property type="molecule type" value="Genomic_DNA"/>
</dbReference>
<accession>A0A160TLA3</accession>
<gene>
    <name evidence="1" type="ORF">MGWOODY_Smn52</name>
</gene>
<dbReference type="AlphaFoldDB" id="A0A160TLA3"/>
<sequence>MYFTVRPWTLDDLEVGMFEAINREWISALDDGELRLLRAG</sequence>
<reference evidence="1" key="1">
    <citation type="submission" date="2015-10" db="EMBL/GenBank/DDBJ databases">
        <authorList>
            <person name="Gilbert D.G."/>
        </authorList>
    </citation>
    <scope>NUCLEOTIDE SEQUENCE</scope>
</reference>
<protein>
    <submittedName>
        <fullName evidence="1">Uncharacterized protein</fullName>
    </submittedName>
</protein>
<evidence type="ECO:0000313" key="1">
    <source>
        <dbReference type="EMBL" id="CUS45935.1"/>
    </source>
</evidence>
<organism evidence="1">
    <name type="scientific">hydrothermal vent metagenome</name>
    <dbReference type="NCBI Taxonomy" id="652676"/>
    <lineage>
        <taxon>unclassified sequences</taxon>
        <taxon>metagenomes</taxon>
        <taxon>ecological metagenomes</taxon>
    </lineage>
</organism>